<evidence type="ECO:0000313" key="3">
    <source>
        <dbReference type="EMBL" id="CAB3979784.1"/>
    </source>
</evidence>
<dbReference type="Proteomes" id="UP001152795">
    <property type="component" value="Unassembled WGS sequence"/>
</dbReference>
<dbReference type="EMBL" id="CACRXK020000228">
    <property type="protein sequence ID" value="CAB3979784.1"/>
    <property type="molecule type" value="Genomic_DNA"/>
</dbReference>
<dbReference type="PANTHER" id="PTHR46832">
    <property type="entry name" value="5'-METHYLTHIOADENOSINE/S-ADENOSYLHOMOCYSTEINE NUCLEOSIDASE"/>
    <property type="match status" value="1"/>
</dbReference>
<comment type="caution">
    <text evidence="3">The sequence shown here is derived from an EMBL/GenBank/DDBJ whole genome shotgun (WGS) entry which is preliminary data.</text>
</comment>
<evidence type="ECO:0000313" key="4">
    <source>
        <dbReference type="Proteomes" id="UP001152795"/>
    </source>
</evidence>
<feature type="region of interest" description="Disordered" evidence="1">
    <location>
        <begin position="1"/>
        <end position="34"/>
    </location>
</feature>
<dbReference type="GO" id="GO:0019284">
    <property type="term" value="P:L-methionine salvage from S-adenosylmethionine"/>
    <property type="evidence" value="ECO:0007669"/>
    <property type="project" value="TreeGrafter"/>
</dbReference>
<reference evidence="3" key="1">
    <citation type="submission" date="2020-04" db="EMBL/GenBank/DDBJ databases">
        <authorList>
            <person name="Alioto T."/>
            <person name="Alioto T."/>
            <person name="Gomez Garrido J."/>
        </authorList>
    </citation>
    <scope>NUCLEOTIDE SEQUENCE</scope>
    <source>
        <strain evidence="3">A484AB</strain>
    </source>
</reference>
<name>A0A7D9HAH0_PARCT</name>
<gene>
    <name evidence="3" type="ORF">PACLA_8A007889</name>
</gene>
<dbReference type="SUPFAM" id="SSF53167">
    <property type="entry name" value="Purine and uridine phosphorylases"/>
    <property type="match status" value="1"/>
</dbReference>
<dbReference type="Pfam" id="PF01048">
    <property type="entry name" value="PNP_UDP_1"/>
    <property type="match status" value="1"/>
</dbReference>
<dbReference type="GO" id="GO:0009116">
    <property type="term" value="P:nucleoside metabolic process"/>
    <property type="evidence" value="ECO:0007669"/>
    <property type="project" value="InterPro"/>
</dbReference>
<protein>
    <submittedName>
        <fullName evidence="3">5 -methylthioadenosine S-adenosylhomocysteine nucleosidase</fullName>
    </submittedName>
</protein>
<feature type="compositionally biased region" description="Basic residues" evidence="1">
    <location>
        <begin position="410"/>
        <end position="429"/>
    </location>
</feature>
<feature type="compositionally biased region" description="Polar residues" evidence="1">
    <location>
        <begin position="13"/>
        <end position="27"/>
    </location>
</feature>
<evidence type="ECO:0000256" key="1">
    <source>
        <dbReference type="SAM" id="MobiDB-lite"/>
    </source>
</evidence>
<dbReference type="InterPro" id="IPR000845">
    <property type="entry name" value="Nucleoside_phosphorylase_d"/>
</dbReference>
<dbReference type="PANTHER" id="PTHR46832:SF1">
    <property type="entry name" value="5'-METHYLTHIOADENOSINE_S-ADENOSYLHOMOCYSTEINE NUCLEOSIDASE"/>
    <property type="match status" value="1"/>
</dbReference>
<dbReference type="OrthoDB" id="1577640at2759"/>
<keyword evidence="4" id="KW-1185">Reference proteome</keyword>
<feature type="compositionally biased region" description="Polar residues" evidence="1">
    <location>
        <begin position="92"/>
        <end position="111"/>
    </location>
</feature>
<feature type="region of interest" description="Disordered" evidence="1">
    <location>
        <begin position="71"/>
        <end position="125"/>
    </location>
</feature>
<dbReference type="InterPro" id="IPR035994">
    <property type="entry name" value="Nucleoside_phosphorylase_sf"/>
</dbReference>
<evidence type="ECO:0000259" key="2">
    <source>
        <dbReference type="Pfam" id="PF01048"/>
    </source>
</evidence>
<dbReference type="AlphaFoldDB" id="A0A7D9HAH0"/>
<organism evidence="3 4">
    <name type="scientific">Paramuricea clavata</name>
    <name type="common">Red gorgonian</name>
    <name type="synonym">Violescent sea-whip</name>
    <dbReference type="NCBI Taxonomy" id="317549"/>
    <lineage>
        <taxon>Eukaryota</taxon>
        <taxon>Metazoa</taxon>
        <taxon>Cnidaria</taxon>
        <taxon>Anthozoa</taxon>
        <taxon>Octocorallia</taxon>
        <taxon>Malacalcyonacea</taxon>
        <taxon>Plexauridae</taxon>
        <taxon>Paramuricea</taxon>
    </lineage>
</organism>
<dbReference type="GO" id="GO:0005829">
    <property type="term" value="C:cytosol"/>
    <property type="evidence" value="ECO:0007669"/>
    <property type="project" value="TreeGrafter"/>
</dbReference>
<dbReference type="GO" id="GO:0008782">
    <property type="term" value="F:adenosylhomocysteine nucleosidase activity"/>
    <property type="evidence" value="ECO:0007669"/>
    <property type="project" value="TreeGrafter"/>
</dbReference>
<dbReference type="Gene3D" id="3.40.50.1580">
    <property type="entry name" value="Nucleoside phosphorylase domain"/>
    <property type="match status" value="1"/>
</dbReference>
<feature type="region of interest" description="Disordered" evidence="1">
    <location>
        <begin position="404"/>
        <end position="445"/>
    </location>
</feature>
<proteinExistence type="predicted"/>
<accession>A0A7D9HAH0</accession>
<sequence>MVEDISNLGMPNETPSEASSSGSQLTGDSYPKGSMNGNYQNLHFLFFPFYNKKANKVRRLKKRGKSVDMIALKNKDDDEPTNTVPDAAMVGDSSNFGWPNETSSEASSSGNDRIAPPPELNFTLPTASDFDSEPYDCSSNEIQSQLPTDILLITANDHEFNACYSYMKHVQRGYSTKLGMVDFGRFGDQNNPNVRVALMKSWQGPIEAVIAVRNAAEILHPKVVLFVGICASMERAKAKLGDVVISAKLATYDDKKFKADGTVEYRGTKSNVSKNMSRLIINAAHGWKPPLKDPKSLDVEVHPDAVMLSGSDLVNNRERGQELLDSFPDALGLEMEGAGLHAAVYDLGIEWAVIKAVSDFADGSKEKTKLWQPFASAIAASVVYNMFQYPVVLKDWRHYNAEDTIDSQKPPKKRKKKRGRSSRTNRRRMSWKESPMCSSCTSKDETQLSSDREKWPIAKIEIGCFHEICKLLDLAYCSKEPLVNALGSFDQTTAAGIKIAYEVKGGSGTAEVILGKWGSSDQENNNVGALKKILKDTMHRDDVVVEIEKWEKLSVCHGCVKRGVKISFVRRELEEKFKCDDAKEHFELLREPERKPKIKYLGLLLSKLRCKSSSVSAAPGGGVLACSNPRCTNKNPLRVPEENEKVDVPQVQGTGTLTMFCALNGQHYALTCFHVGCATDENRLNAAFNKVEDVQKMRNSLPAYESYAKKQQNYFTQDNTENDNEPILFGDDGTDCTRLGGFDNYHFDNECDIFVSESFGWR</sequence>
<feature type="domain" description="Nucleoside phosphorylase" evidence="2">
    <location>
        <begin position="193"/>
        <end position="367"/>
    </location>
</feature>
<dbReference type="GO" id="GO:0008930">
    <property type="term" value="F:methylthioadenosine nucleosidase activity"/>
    <property type="evidence" value="ECO:0007669"/>
    <property type="project" value="TreeGrafter"/>
</dbReference>